<feature type="compositionally biased region" description="Low complexity" evidence="4">
    <location>
        <begin position="383"/>
        <end position="392"/>
    </location>
</feature>
<dbReference type="Pfam" id="PF06925">
    <property type="entry name" value="MGDG_synth"/>
    <property type="match status" value="1"/>
</dbReference>
<evidence type="ECO:0000259" key="5">
    <source>
        <dbReference type="Pfam" id="PF06925"/>
    </source>
</evidence>
<accession>A0A8J3VSJ5</accession>
<dbReference type="GO" id="GO:0016020">
    <property type="term" value="C:membrane"/>
    <property type="evidence" value="ECO:0007669"/>
    <property type="project" value="GOC"/>
</dbReference>
<name>A0A8J3VSJ5_9ACTN</name>
<dbReference type="RefSeq" id="WP_203920102.1">
    <property type="nucleotide sequence ID" value="NZ_BONZ01000043.1"/>
</dbReference>
<keyword evidence="7" id="KW-1185">Reference proteome</keyword>
<evidence type="ECO:0000313" key="7">
    <source>
        <dbReference type="Proteomes" id="UP000642748"/>
    </source>
</evidence>
<dbReference type="Pfam" id="PF13692">
    <property type="entry name" value="Glyco_trans_1_4"/>
    <property type="match status" value="1"/>
</dbReference>
<reference evidence="6" key="1">
    <citation type="submission" date="2021-01" db="EMBL/GenBank/DDBJ databases">
        <title>Whole genome shotgun sequence of Rugosimonospora africana NBRC 104875.</title>
        <authorList>
            <person name="Komaki H."/>
            <person name="Tamura T."/>
        </authorList>
    </citation>
    <scope>NUCLEOTIDE SEQUENCE</scope>
    <source>
        <strain evidence="6">NBRC 104875</strain>
    </source>
</reference>
<protein>
    <recommendedName>
        <fullName evidence="5">Diacylglycerol glucosyltransferase N-terminal domain-containing protein</fullName>
    </recommendedName>
</protein>
<dbReference type="AlphaFoldDB" id="A0A8J3VSJ5"/>
<comment type="caution">
    <text evidence="6">The sequence shown here is derived from an EMBL/GenBank/DDBJ whole genome shotgun (WGS) entry which is preliminary data.</text>
</comment>
<sequence length="407" mass="42561">MGGSDRITIVSASVGAGHDGAAHELGRRLTEAGYRVDCHDFLDLLGDRAGRTLRRAYATELKVAPESWGWLVGNLERRQWMGNAVGALVSRRAMTRAAEVFAGDETLPPPRVVVSTYHLASQLLGRMRQAGELAAPVVTFLTDLSVHPLWIGGGVDLHLALHEVAAEQARRHRADSVEVCAPVVRPEFHPVTDPAEAARTRARHGLPPTGRLALVVAGSWGVGQVAEAAADLAATGLVTPVTICGRNEHLRERLTRAGTGVALGWVDQMPELIRASDVVVQNAGGLTSLEAMACGVPVLTYRCLPGHGTTNGQALHDAGLARWVRDPAELGTVLAGLLDGAAGRGQRAAATNLFRAPSAVDTIVGLDAVDSVVALADAQARPAAASHAQPAAGNPDPDHSPLVGARQ</sequence>
<proteinExistence type="inferred from homology"/>
<evidence type="ECO:0000256" key="2">
    <source>
        <dbReference type="ARBA" id="ARBA00022676"/>
    </source>
</evidence>
<dbReference type="EMBL" id="BONZ01000043">
    <property type="protein sequence ID" value="GIH16543.1"/>
    <property type="molecule type" value="Genomic_DNA"/>
</dbReference>
<dbReference type="InterPro" id="IPR050519">
    <property type="entry name" value="Glycosyltransf_28_UgtP"/>
</dbReference>
<feature type="region of interest" description="Disordered" evidence="4">
    <location>
        <begin position="383"/>
        <end position="407"/>
    </location>
</feature>
<evidence type="ECO:0000313" key="6">
    <source>
        <dbReference type="EMBL" id="GIH16543.1"/>
    </source>
</evidence>
<dbReference type="Proteomes" id="UP000642748">
    <property type="component" value="Unassembled WGS sequence"/>
</dbReference>
<keyword evidence="2" id="KW-0328">Glycosyltransferase</keyword>
<dbReference type="SUPFAM" id="SSF53756">
    <property type="entry name" value="UDP-Glycosyltransferase/glycogen phosphorylase"/>
    <property type="match status" value="1"/>
</dbReference>
<comment type="similarity">
    <text evidence="1">Belongs to the glycosyltransferase 28 family.</text>
</comment>
<dbReference type="GO" id="GO:0016758">
    <property type="term" value="F:hexosyltransferase activity"/>
    <property type="evidence" value="ECO:0007669"/>
    <property type="project" value="InterPro"/>
</dbReference>
<dbReference type="Gene3D" id="3.40.50.2000">
    <property type="entry name" value="Glycogen Phosphorylase B"/>
    <property type="match status" value="1"/>
</dbReference>
<dbReference type="PANTHER" id="PTHR43025:SF3">
    <property type="entry name" value="MONOGALACTOSYLDIACYLGLYCEROL SYNTHASE 1, CHLOROPLASTIC"/>
    <property type="match status" value="1"/>
</dbReference>
<keyword evidence="3" id="KW-0808">Transferase</keyword>
<dbReference type="InterPro" id="IPR009695">
    <property type="entry name" value="Diacylglyc_glucosyltr_N"/>
</dbReference>
<evidence type="ECO:0000256" key="4">
    <source>
        <dbReference type="SAM" id="MobiDB-lite"/>
    </source>
</evidence>
<organism evidence="6 7">
    <name type="scientific">Rugosimonospora africana</name>
    <dbReference type="NCBI Taxonomy" id="556532"/>
    <lineage>
        <taxon>Bacteria</taxon>
        <taxon>Bacillati</taxon>
        <taxon>Actinomycetota</taxon>
        <taxon>Actinomycetes</taxon>
        <taxon>Micromonosporales</taxon>
        <taxon>Micromonosporaceae</taxon>
        <taxon>Rugosimonospora</taxon>
    </lineage>
</organism>
<gene>
    <name evidence="6" type="ORF">Raf01_47150</name>
</gene>
<feature type="domain" description="Diacylglycerol glucosyltransferase N-terminal" evidence="5">
    <location>
        <begin position="18"/>
        <end position="172"/>
    </location>
</feature>
<evidence type="ECO:0000256" key="1">
    <source>
        <dbReference type="ARBA" id="ARBA00006962"/>
    </source>
</evidence>
<evidence type="ECO:0000256" key="3">
    <source>
        <dbReference type="ARBA" id="ARBA00022679"/>
    </source>
</evidence>
<dbReference type="GO" id="GO:0009247">
    <property type="term" value="P:glycolipid biosynthetic process"/>
    <property type="evidence" value="ECO:0007669"/>
    <property type="project" value="InterPro"/>
</dbReference>
<dbReference type="PANTHER" id="PTHR43025">
    <property type="entry name" value="MONOGALACTOSYLDIACYLGLYCEROL SYNTHASE"/>
    <property type="match status" value="1"/>
</dbReference>